<dbReference type="PRINTS" id="PR00063">
    <property type="entry name" value="RIBOSOMALL27"/>
</dbReference>
<dbReference type="Pfam" id="PF01016">
    <property type="entry name" value="Ribosomal_L27"/>
    <property type="match status" value="1"/>
</dbReference>
<sequence length="99" mass="10634">MMMNTFSTMNLFAHHKGGGSTANGRDSAGRRLGAKRADGQTVNAGSILYRQRGTKIHPGKNVGIGGDDTLFALVNGVVKFERLGKTRKQVSVYPVEEAK</sequence>
<dbReference type="OrthoDB" id="9803474at2"/>
<dbReference type="HAMAP" id="MF_00539">
    <property type="entry name" value="Ribosomal_bL27"/>
    <property type="match status" value="1"/>
</dbReference>
<keyword evidence="2 5" id="KW-0689">Ribosomal protein</keyword>
<evidence type="ECO:0000313" key="7">
    <source>
        <dbReference type="EMBL" id="KRL63960.1"/>
    </source>
</evidence>
<name>A0A0R1SDE3_9LACO</name>
<dbReference type="PANTHER" id="PTHR15893">
    <property type="entry name" value="RIBOSOMAL PROTEIN L27"/>
    <property type="match status" value="1"/>
</dbReference>
<evidence type="ECO:0000256" key="5">
    <source>
        <dbReference type="HAMAP-Rule" id="MF_00539"/>
    </source>
</evidence>
<reference evidence="7 8" key="1">
    <citation type="journal article" date="2015" name="Genome Announc.">
        <title>Expanding the biotechnology potential of lactobacilli through comparative genomics of 213 strains and associated genera.</title>
        <authorList>
            <person name="Sun Z."/>
            <person name="Harris H.M."/>
            <person name="McCann A."/>
            <person name="Guo C."/>
            <person name="Argimon S."/>
            <person name="Zhang W."/>
            <person name="Yang X."/>
            <person name="Jeffery I.B."/>
            <person name="Cooney J.C."/>
            <person name="Kagawa T.F."/>
            <person name="Liu W."/>
            <person name="Song Y."/>
            <person name="Salvetti E."/>
            <person name="Wrobel A."/>
            <person name="Rasinkangas P."/>
            <person name="Parkhill J."/>
            <person name="Rea M.C."/>
            <person name="O'Sullivan O."/>
            <person name="Ritari J."/>
            <person name="Douillard F.P."/>
            <person name="Paul Ross R."/>
            <person name="Yang R."/>
            <person name="Briner A.E."/>
            <person name="Felis G.E."/>
            <person name="de Vos W.M."/>
            <person name="Barrangou R."/>
            <person name="Klaenhammer T.R."/>
            <person name="Caufield P.W."/>
            <person name="Cui Y."/>
            <person name="Zhang H."/>
            <person name="O'Toole P.W."/>
        </authorList>
    </citation>
    <scope>NUCLEOTIDE SEQUENCE [LARGE SCALE GENOMIC DNA]</scope>
    <source>
        <strain evidence="7 8">DSM 15354</strain>
    </source>
</reference>
<dbReference type="GO" id="GO:0003735">
    <property type="term" value="F:structural constituent of ribosome"/>
    <property type="evidence" value="ECO:0007669"/>
    <property type="project" value="InterPro"/>
</dbReference>
<dbReference type="FunFam" id="2.40.50.100:FF:000004">
    <property type="entry name" value="50S ribosomal protein L27"/>
    <property type="match status" value="1"/>
</dbReference>
<dbReference type="GO" id="GO:0022625">
    <property type="term" value="C:cytosolic large ribosomal subunit"/>
    <property type="evidence" value="ECO:0007669"/>
    <property type="project" value="TreeGrafter"/>
</dbReference>
<evidence type="ECO:0000256" key="4">
    <source>
        <dbReference type="ARBA" id="ARBA00035175"/>
    </source>
</evidence>
<dbReference type="eggNOG" id="COG0211">
    <property type="taxonomic scope" value="Bacteria"/>
</dbReference>
<evidence type="ECO:0000256" key="2">
    <source>
        <dbReference type="ARBA" id="ARBA00022980"/>
    </source>
</evidence>
<dbReference type="PATRIC" id="fig|1122152.4.peg.210"/>
<dbReference type="PANTHER" id="PTHR15893:SF0">
    <property type="entry name" value="LARGE RIBOSOMAL SUBUNIT PROTEIN BL27M"/>
    <property type="match status" value="1"/>
</dbReference>
<dbReference type="AlphaFoldDB" id="A0A0R1SDE3"/>
<dbReference type="EMBL" id="AZFB01000001">
    <property type="protein sequence ID" value="KRL63960.1"/>
    <property type="molecule type" value="Genomic_DNA"/>
</dbReference>
<dbReference type="InterPro" id="IPR018261">
    <property type="entry name" value="Ribosomal_bL27_CS"/>
</dbReference>
<protein>
    <recommendedName>
        <fullName evidence="4 5">Large ribosomal subunit protein bL27</fullName>
    </recommendedName>
</protein>
<dbReference type="InterPro" id="IPR001684">
    <property type="entry name" value="Ribosomal_bL27"/>
</dbReference>
<evidence type="ECO:0000313" key="8">
    <source>
        <dbReference type="Proteomes" id="UP000051931"/>
    </source>
</evidence>
<dbReference type="SUPFAM" id="SSF110324">
    <property type="entry name" value="Ribosomal L27 protein-like"/>
    <property type="match status" value="1"/>
</dbReference>
<accession>A0A0R1SDE3</accession>
<evidence type="ECO:0000256" key="1">
    <source>
        <dbReference type="ARBA" id="ARBA00010797"/>
    </source>
</evidence>
<organism evidence="7 8">
    <name type="scientific">Lactobacillus psittaci DSM 15354</name>
    <dbReference type="NCBI Taxonomy" id="1122152"/>
    <lineage>
        <taxon>Bacteria</taxon>
        <taxon>Bacillati</taxon>
        <taxon>Bacillota</taxon>
        <taxon>Bacilli</taxon>
        <taxon>Lactobacillales</taxon>
        <taxon>Lactobacillaceae</taxon>
        <taxon>Lactobacillus</taxon>
    </lineage>
</organism>
<dbReference type="STRING" id="1122152.GCA_000425905_00472"/>
<dbReference type="GO" id="GO:0006412">
    <property type="term" value="P:translation"/>
    <property type="evidence" value="ECO:0007669"/>
    <property type="project" value="UniProtKB-UniRule"/>
</dbReference>
<evidence type="ECO:0000256" key="3">
    <source>
        <dbReference type="ARBA" id="ARBA00023274"/>
    </source>
</evidence>
<feature type="region of interest" description="Disordered" evidence="6">
    <location>
        <begin position="16"/>
        <end position="36"/>
    </location>
</feature>
<comment type="similarity">
    <text evidence="1 5">Belongs to the bacterial ribosomal protein bL27 family.</text>
</comment>
<dbReference type="NCBIfam" id="TIGR00062">
    <property type="entry name" value="L27"/>
    <property type="match status" value="1"/>
</dbReference>
<keyword evidence="3 5" id="KW-0687">Ribonucleoprotein</keyword>
<proteinExistence type="inferred from homology"/>
<dbReference type="Gene3D" id="2.40.50.100">
    <property type="match status" value="1"/>
</dbReference>
<keyword evidence="8" id="KW-1185">Reference proteome</keyword>
<dbReference type="PROSITE" id="PS00831">
    <property type="entry name" value="RIBOSOMAL_L27"/>
    <property type="match status" value="1"/>
</dbReference>
<comment type="caution">
    <text evidence="7">The sequence shown here is derived from an EMBL/GenBank/DDBJ whole genome shotgun (WGS) entry which is preliminary data.</text>
</comment>
<gene>
    <name evidence="5" type="primary">rpmA</name>
    <name evidence="7" type="ORF">FC23_GL000208</name>
</gene>
<dbReference type="Proteomes" id="UP000051931">
    <property type="component" value="Unassembled WGS sequence"/>
</dbReference>
<dbReference type="RefSeq" id="WP_027824672.1">
    <property type="nucleotide sequence ID" value="NZ_AUEI01000004.1"/>
</dbReference>
<evidence type="ECO:0000256" key="6">
    <source>
        <dbReference type="SAM" id="MobiDB-lite"/>
    </source>
</evidence>